<dbReference type="Proteomes" id="UP000267654">
    <property type="component" value="Unassembled WGS sequence"/>
</dbReference>
<reference evidence="1 2" key="1">
    <citation type="submission" date="2018-06" db="EMBL/GenBank/DDBJ databases">
        <title>Extensive metabolic versatility and redundancy in microbially diverse, dynamic hydrothermal sediments.</title>
        <authorList>
            <person name="Dombrowski N."/>
            <person name="Teske A."/>
            <person name="Baker B.J."/>
        </authorList>
    </citation>
    <scope>NUCLEOTIDE SEQUENCE [LARGE SCALE GENOMIC DNA]</scope>
    <source>
        <strain evidence="1">B19_G9</strain>
    </source>
</reference>
<feature type="non-terminal residue" evidence="1">
    <location>
        <position position="1"/>
    </location>
</feature>
<name>A0A662DCM0_UNCAE</name>
<sequence length="83" mass="8431">GGTRTTNVLADKSYGYCSSATAWLLISNGPDSTPDVTSVSDWSNKVSGLLGGPDGVYSGFGHTEWYNPSNGTTSTGDLGIGGP</sequence>
<dbReference type="AlphaFoldDB" id="A0A662DCM0"/>
<comment type="caution">
    <text evidence="1">The sequence shown here is derived from an EMBL/GenBank/DDBJ whole genome shotgun (WGS) entry which is preliminary data.</text>
</comment>
<dbReference type="EMBL" id="QMQB01000103">
    <property type="protein sequence ID" value="RLE13215.1"/>
    <property type="molecule type" value="Genomic_DNA"/>
</dbReference>
<evidence type="ECO:0000313" key="1">
    <source>
        <dbReference type="EMBL" id="RLE13215.1"/>
    </source>
</evidence>
<organism evidence="1 2">
    <name type="scientific">Aerophobetes bacterium</name>
    <dbReference type="NCBI Taxonomy" id="2030807"/>
    <lineage>
        <taxon>Bacteria</taxon>
        <taxon>Candidatus Aerophobota</taxon>
    </lineage>
</organism>
<evidence type="ECO:0000313" key="2">
    <source>
        <dbReference type="Proteomes" id="UP000267654"/>
    </source>
</evidence>
<gene>
    <name evidence="1" type="ORF">DRI96_03350</name>
</gene>
<accession>A0A662DCM0</accession>
<protein>
    <submittedName>
        <fullName evidence="1">Uncharacterized protein</fullName>
    </submittedName>
</protein>
<proteinExistence type="predicted"/>